<feature type="transmembrane region" description="Helical" evidence="2">
    <location>
        <begin position="6"/>
        <end position="24"/>
    </location>
</feature>
<dbReference type="InterPro" id="IPR008756">
    <property type="entry name" value="Peptidase_M56"/>
</dbReference>
<dbReference type="PANTHER" id="PTHR34978:SF3">
    <property type="entry name" value="SLR0241 PROTEIN"/>
    <property type="match status" value="1"/>
</dbReference>
<dbReference type="InterPro" id="IPR052173">
    <property type="entry name" value="Beta-lactam_resp_regulator"/>
</dbReference>
<feature type="domain" description="Peptidase M56" evidence="3">
    <location>
        <begin position="25"/>
        <end position="297"/>
    </location>
</feature>
<dbReference type="Proteomes" id="UP000563524">
    <property type="component" value="Unassembled WGS sequence"/>
</dbReference>
<keyword evidence="2" id="KW-0472">Membrane</keyword>
<feature type="transmembrane region" description="Helical" evidence="2">
    <location>
        <begin position="36"/>
        <end position="54"/>
    </location>
</feature>
<evidence type="ECO:0000256" key="2">
    <source>
        <dbReference type="SAM" id="Phobius"/>
    </source>
</evidence>
<dbReference type="GO" id="GO:0016746">
    <property type="term" value="F:acyltransferase activity"/>
    <property type="evidence" value="ECO:0007669"/>
    <property type="project" value="InterPro"/>
</dbReference>
<feature type="compositionally biased region" description="Basic and acidic residues" evidence="1">
    <location>
        <begin position="363"/>
        <end position="374"/>
    </location>
</feature>
<evidence type="ECO:0000313" key="4">
    <source>
        <dbReference type="EMBL" id="MBB4659583.1"/>
    </source>
</evidence>
<dbReference type="AlphaFoldDB" id="A0A840I5N4"/>
<feature type="transmembrane region" description="Helical" evidence="2">
    <location>
        <begin position="109"/>
        <end position="131"/>
    </location>
</feature>
<dbReference type="PANTHER" id="PTHR34978">
    <property type="entry name" value="POSSIBLE SENSOR-TRANSDUCER PROTEIN BLAR"/>
    <property type="match status" value="1"/>
</dbReference>
<name>A0A840I5N4_9PROT</name>
<sequence>MTTDLLIEFAWKSAALTGGTLIALRLLRRRSAAERSFVAHAGLLAALFLPLAVLRLPALTVELPAAPTFGQARLSPPTEVHGPPGSKGASIPLGDATQRSAPVASGQGAIWLLAYALPAAVLALLTLLAVARLFTLRARASVLVDGPWLTALARAQQRMGFKDGTALLVSEDVRSPVSWGLMRPVILLDPRAVEAREEAEAIIAHELAHVARLDWANMLIARLVTALFWFNPFAWRLAAEAHQLREEAADDAVLRADVDGADYASLLVGAARHENRSLALAAHGVAPGRNSLKRRVARVLDARLSRVPARGVWTAGCSALVVLVVGPLAALSPVEAQSVAAGRDATATSLRSVREPAQAEADAEARPDRIERTSRQRRPSVEQLIEMRMFDVTPEYADEIAAAEPAFADLGTDDLIEFRMHGVDGDFLRELKRAGIAIDDPSDVAPAAIQGVDAAFVREMAEVGFEGLSLEDLTDLRIAGVSADYVRSFREAGYRDLTVDEVTELALFGIDLDDLKRGESR</sequence>
<dbReference type="InterPro" id="IPR016039">
    <property type="entry name" value="Thiolase-like"/>
</dbReference>
<feature type="region of interest" description="Disordered" evidence="1">
    <location>
        <begin position="348"/>
        <end position="378"/>
    </location>
</feature>
<dbReference type="Pfam" id="PF05569">
    <property type="entry name" value="Peptidase_M56"/>
    <property type="match status" value="1"/>
</dbReference>
<feature type="region of interest" description="Disordered" evidence="1">
    <location>
        <begin position="72"/>
        <end position="93"/>
    </location>
</feature>
<comment type="caution">
    <text evidence="4">The sequence shown here is derived from an EMBL/GenBank/DDBJ whole genome shotgun (WGS) entry which is preliminary data.</text>
</comment>
<keyword evidence="2" id="KW-0812">Transmembrane</keyword>
<dbReference type="EMBL" id="JACHOB010000004">
    <property type="protein sequence ID" value="MBB4659583.1"/>
    <property type="molecule type" value="Genomic_DNA"/>
</dbReference>
<dbReference type="RefSeq" id="WP_183818319.1">
    <property type="nucleotide sequence ID" value="NZ_JACHOB010000004.1"/>
</dbReference>
<evidence type="ECO:0000313" key="5">
    <source>
        <dbReference type="Proteomes" id="UP000563524"/>
    </source>
</evidence>
<feature type="transmembrane region" description="Helical" evidence="2">
    <location>
        <begin position="312"/>
        <end position="331"/>
    </location>
</feature>
<dbReference type="SUPFAM" id="SSF53901">
    <property type="entry name" value="Thiolase-like"/>
    <property type="match status" value="1"/>
</dbReference>
<accession>A0A840I5N4</accession>
<keyword evidence="2" id="KW-1133">Transmembrane helix</keyword>
<gene>
    <name evidence="4" type="ORF">GGQ59_002120</name>
</gene>
<keyword evidence="5" id="KW-1185">Reference proteome</keyword>
<dbReference type="CDD" id="cd07341">
    <property type="entry name" value="M56_BlaR1_MecR1_like"/>
    <property type="match status" value="1"/>
</dbReference>
<protein>
    <submittedName>
        <fullName evidence="4">Beta-lactamase regulating signal transducer with metallopeptidase domain</fullName>
    </submittedName>
</protein>
<reference evidence="4 5" key="1">
    <citation type="submission" date="2020-08" db="EMBL/GenBank/DDBJ databases">
        <title>Genomic Encyclopedia of Type Strains, Phase IV (KMG-IV): sequencing the most valuable type-strain genomes for metagenomic binning, comparative biology and taxonomic classification.</title>
        <authorList>
            <person name="Goeker M."/>
        </authorList>
    </citation>
    <scope>NUCLEOTIDE SEQUENCE [LARGE SCALE GENOMIC DNA]</scope>
    <source>
        <strain evidence="4 5">DSM 102850</strain>
    </source>
</reference>
<organism evidence="4 5">
    <name type="scientific">Parvularcula dongshanensis</name>
    <dbReference type="NCBI Taxonomy" id="1173995"/>
    <lineage>
        <taxon>Bacteria</taxon>
        <taxon>Pseudomonadati</taxon>
        <taxon>Pseudomonadota</taxon>
        <taxon>Alphaproteobacteria</taxon>
        <taxon>Parvularculales</taxon>
        <taxon>Parvularculaceae</taxon>
        <taxon>Parvularcula</taxon>
    </lineage>
</organism>
<proteinExistence type="predicted"/>
<evidence type="ECO:0000259" key="3">
    <source>
        <dbReference type="Pfam" id="PF05569"/>
    </source>
</evidence>
<evidence type="ECO:0000256" key="1">
    <source>
        <dbReference type="SAM" id="MobiDB-lite"/>
    </source>
</evidence>